<sequence length="299" mass="33154">MRARITHTFDYRYSAPVFLGPHRFCLKPRGHGFQRLLHFHLAVTPEPSRFYPLLAASGDEILRARFTGSTEHFRVQAISDVETQQPPALASCLEDQEPLLPYPVGHLNGDLLGSLEGWLPNGQHDPAAVDLAQEALMGSDQRGLMFLEQLVEIIKDRVKYTQRHVGPAWPAGRTLKERVGSCRDLAMLMVETCRCVGLPSRFVSGYHLVEPQPKQYDLHAWAEVYLPGAGWRGFDPSGMGSVDDRYITLATSSKPTLTAAVNGSFSGPTGVDSELEWTIEAELLEPTPMGSAWHEVLHG</sequence>
<dbReference type="InterPro" id="IPR002931">
    <property type="entry name" value="Transglutaminase-like"/>
</dbReference>
<keyword evidence="3" id="KW-1185">Reference proteome</keyword>
<evidence type="ECO:0000313" key="2">
    <source>
        <dbReference type="EMBL" id="MEA5389984.1"/>
    </source>
</evidence>
<dbReference type="Proteomes" id="UP001304461">
    <property type="component" value="Unassembled WGS sequence"/>
</dbReference>
<gene>
    <name evidence="2" type="ORF">VB738_01795</name>
</gene>
<protein>
    <submittedName>
        <fullName evidence="2">Transglutaminase family protein</fullName>
    </submittedName>
</protein>
<proteinExistence type="predicted"/>
<dbReference type="RefSeq" id="WP_323304107.1">
    <property type="nucleotide sequence ID" value="NZ_JAYGHX010000001.1"/>
</dbReference>
<dbReference type="Gene3D" id="3.10.620.30">
    <property type="match status" value="1"/>
</dbReference>
<feature type="domain" description="Transglutaminase-like" evidence="1">
    <location>
        <begin position="174"/>
        <end position="238"/>
    </location>
</feature>
<evidence type="ECO:0000259" key="1">
    <source>
        <dbReference type="SMART" id="SM00460"/>
    </source>
</evidence>
<dbReference type="Pfam" id="PF01841">
    <property type="entry name" value="Transglut_core"/>
    <property type="match status" value="1"/>
</dbReference>
<evidence type="ECO:0000313" key="3">
    <source>
        <dbReference type="Proteomes" id="UP001304461"/>
    </source>
</evidence>
<organism evidence="2 3">
    <name type="scientific">Cyanobium gracile UHCC 0139</name>
    <dbReference type="NCBI Taxonomy" id="3110308"/>
    <lineage>
        <taxon>Bacteria</taxon>
        <taxon>Bacillati</taxon>
        <taxon>Cyanobacteriota</taxon>
        <taxon>Cyanophyceae</taxon>
        <taxon>Synechococcales</taxon>
        <taxon>Prochlorococcaceae</taxon>
        <taxon>Cyanobium</taxon>
    </lineage>
</organism>
<dbReference type="PANTHER" id="PTHR33490">
    <property type="entry name" value="BLR5614 PROTEIN-RELATED"/>
    <property type="match status" value="1"/>
</dbReference>
<dbReference type="SUPFAM" id="SSF54001">
    <property type="entry name" value="Cysteine proteinases"/>
    <property type="match status" value="1"/>
</dbReference>
<dbReference type="Pfam" id="PF08379">
    <property type="entry name" value="Bact_transglu_N"/>
    <property type="match status" value="1"/>
</dbReference>
<dbReference type="PANTHER" id="PTHR33490:SF1">
    <property type="entry name" value="SLL1233 PROTEIN"/>
    <property type="match status" value="1"/>
</dbReference>
<dbReference type="EMBL" id="JAYGHX010000001">
    <property type="protein sequence ID" value="MEA5389984.1"/>
    <property type="molecule type" value="Genomic_DNA"/>
</dbReference>
<accession>A0ABU5RQE0</accession>
<reference evidence="2 3" key="1">
    <citation type="submission" date="2023-12" db="EMBL/GenBank/DDBJ databases">
        <title>Baltic Sea Cyanobacteria.</title>
        <authorList>
            <person name="Delbaje E."/>
            <person name="Fewer D.P."/>
            <person name="Shishido T.K."/>
        </authorList>
    </citation>
    <scope>NUCLEOTIDE SEQUENCE [LARGE SCALE GENOMIC DNA]</scope>
    <source>
        <strain evidence="2 3">UHCC 0139</strain>
    </source>
</reference>
<name>A0ABU5RQE0_9CYAN</name>
<dbReference type="SMART" id="SM00460">
    <property type="entry name" value="TGc"/>
    <property type="match status" value="1"/>
</dbReference>
<dbReference type="InterPro" id="IPR013589">
    <property type="entry name" value="Bac_transglu_N"/>
</dbReference>
<comment type="caution">
    <text evidence="2">The sequence shown here is derived from an EMBL/GenBank/DDBJ whole genome shotgun (WGS) entry which is preliminary data.</text>
</comment>
<dbReference type="InterPro" id="IPR038765">
    <property type="entry name" value="Papain-like_cys_pep_sf"/>
</dbReference>